<accession>A0AAV4B2K9</accession>
<protein>
    <submittedName>
        <fullName evidence="2">Proline-rich protein 5</fullName>
    </submittedName>
</protein>
<feature type="region of interest" description="Disordered" evidence="1">
    <location>
        <begin position="85"/>
        <end position="108"/>
    </location>
</feature>
<organism evidence="2 3">
    <name type="scientific">Plakobranchus ocellatus</name>
    <dbReference type="NCBI Taxonomy" id="259542"/>
    <lineage>
        <taxon>Eukaryota</taxon>
        <taxon>Metazoa</taxon>
        <taxon>Spiralia</taxon>
        <taxon>Lophotrochozoa</taxon>
        <taxon>Mollusca</taxon>
        <taxon>Gastropoda</taxon>
        <taxon>Heterobranchia</taxon>
        <taxon>Euthyneura</taxon>
        <taxon>Panpulmonata</taxon>
        <taxon>Sacoglossa</taxon>
        <taxon>Placobranchoidea</taxon>
        <taxon>Plakobranchidae</taxon>
        <taxon>Plakobranchus</taxon>
    </lineage>
</organism>
<evidence type="ECO:0000313" key="2">
    <source>
        <dbReference type="EMBL" id="GFO13835.1"/>
    </source>
</evidence>
<dbReference type="EMBL" id="BLXT01004508">
    <property type="protein sequence ID" value="GFO13835.1"/>
    <property type="molecule type" value="Genomic_DNA"/>
</dbReference>
<dbReference type="Proteomes" id="UP000735302">
    <property type="component" value="Unassembled WGS sequence"/>
</dbReference>
<feature type="compositionally biased region" description="Polar residues" evidence="1">
    <location>
        <begin position="85"/>
        <end position="100"/>
    </location>
</feature>
<evidence type="ECO:0000256" key="1">
    <source>
        <dbReference type="SAM" id="MobiDB-lite"/>
    </source>
</evidence>
<sequence>MHGFVLCITRLDSQLQMHVLAEEVKSNQQDWSDRWRCAQTGSPHINTFPLLKQHSCFNRKLDRKFIQKAIREFRFFLCIVSPQQSDLRLSGPPSGQGSNPRQKDPCRY</sequence>
<keyword evidence="3" id="KW-1185">Reference proteome</keyword>
<evidence type="ECO:0000313" key="3">
    <source>
        <dbReference type="Proteomes" id="UP000735302"/>
    </source>
</evidence>
<reference evidence="2 3" key="1">
    <citation type="journal article" date="2021" name="Elife">
        <title>Chloroplast acquisition without the gene transfer in kleptoplastic sea slugs, Plakobranchus ocellatus.</title>
        <authorList>
            <person name="Maeda T."/>
            <person name="Takahashi S."/>
            <person name="Yoshida T."/>
            <person name="Shimamura S."/>
            <person name="Takaki Y."/>
            <person name="Nagai Y."/>
            <person name="Toyoda A."/>
            <person name="Suzuki Y."/>
            <person name="Arimoto A."/>
            <person name="Ishii H."/>
            <person name="Satoh N."/>
            <person name="Nishiyama T."/>
            <person name="Hasebe M."/>
            <person name="Maruyama T."/>
            <person name="Minagawa J."/>
            <person name="Obokata J."/>
            <person name="Shigenobu S."/>
        </authorList>
    </citation>
    <scope>NUCLEOTIDE SEQUENCE [LARGE SCALE GENOMIC DNA]</scope>
</reference>
<name>A0AAV4B2K9_9GAST</name>
<dbReference type="AlphaFoldDB" id="A0AAV4B2K9"/>
<gene>
    <name evidence="2" type="ORF">PoB_004034000</name>
</gene>
<comment type="caution">
    <text evidence="2">The sequence shown here is derived from an EMBL/GenBank/DDBJ whole genome shotgun (WGS) entry which is preliminary data.</text>
</comment>
<proteinExistence type="predicted"/>